<evidence type="ECO:0000256" key="7">
    <source>
        <dbReference type="RuleBase" id="RU003878"/>
    </source>
</evidence>
<keyword evidence="3 5" id="KW-0687">Ribonucleoprotein</keyword>
<name>A0A951PFZ7_9CYAN</name>
<dbReference type="InterPro" id="IPR036899">
    <property type="entry name" value="Ribosomal_uL13_sf"/>
</dbReference>
<reference evidence="9" key="1">
    <citation type="submission" date="2021-05" db="EMBL/GenBank/DDBJ databases">
        <authorList>
            <person name="Pietrasiak N."/>
            <person name="Ward R."/>
            <person name="Stajich J.E."/>
            <person name="Kurbessoian T."/>
        </authorList>
    </citation>
    <scope>NUCLEOTIDE SEQUENCE</scope>
    <source>
        <strain evidence="9">GSE-TBD4-15B</strain>
    </source>
</reference>
<evidence type="ECO:0000256" key="1">
    <source>
        <dbReference type="ARBA" id="ARBA00006227"/>
    </source>
</evidence>
<accession>A0A951PFZ7</accession>
<proteinExistence type="inferred from homology"/>
<evidence type="ECO:0000256" key="3">
    <source>
        <dbReference type="ARBA" id="ARBA00023274"/>
    </source>
</evidence>
<dbReference type="CDD" id="cd00392">
    <property type="entry name" value="Ribosomal_L13"/>
    <property type="match status" value="1"/>
</dbReference>
<organism evidence="9 10">
    <name type="scientific">Pegethrix bostrychoides GSE-TBD4-15B</name>
    <dbReference type="NCBI Taxonomy" id="2839662"/>
    <lineage>
        <taxon>Bacteria</taxon>
        <taxon>Bacillati</taxon>
        <taxon>Cyanobacteriota</taxon>
        <taxon>Cyanophyceae</taxon>
        <taxon>Oculatellales</taxon>
        <taxon>Oculatellaceae</taxon>
        <taxon>Pegethrix</taxon>
    </lineage>
</organism>
<evidence type="ECO:0000256" key="6">
    <source>
        <dbReference type="RuleBase" id="RU003877"/>
    </source>
</evidence>
<evidence type="ECO:0000256" key="4">
    <source>
        <dbReference type="ARBA" id="ARBA00035201"/>
    </source>
</evidence>
<comment type="similarity">
    <text evidence="1 5 6">Belongs to the universal ribosomal protein uL13 family.</text>
</comment>
<keyword evidence="2 5" id="KW-0689">Ribosomal protein</keyword>
<dbReference type="PANTHER" id="PTHR11545">
    <property type="entry name" value="RIBOSOMAL PROTEIN L13"/>
    <property type="match status" value="1"/>
</dbReference>
<comment type="caution">
    <text evidence="9">The sequence shown here is derived from an EMBL/GenBank/DDBJ whole genome shotgun (WGS) entry which is preliminary data.</text>
</comment>
<dbReference type="GO" id="GO:0003735">
    <property type="term" value="F:structural constituent of ribosome"/>
    <property type="evidence" value="ECO:0007669"/>
    <property type="project" value="InterPro"/>
</dbReference>
<feature type="compositionally biased region" description="Basic residues" evidence="8">
    <location>
        <begin position="70"/>
        <end position="80"/>
    </location>
</feature>
<evidence type="ECO:0000256" key="5">
    <source>
        <dbReference type="HAMAP-Rule" id="MF_01366"/>
    </source>
</evidence>
<dbReference type="NCBIfam" id="TIGR01066">
    <property type="entry name" value="rplM_bact"/>
    <property type="match status" value="1"/>
</dbReference>
<dbReference type="EMBL" id="JAHHHV010000092">
    <property type="protein sequence ID" value="MBW4468732.1"/>
    <property type="molecule type" value="Genomic_DNA"/>
</dbReference>
<dbReference type="SUPFAM" id="SSF52161">
    <property type="entry name" value="Ribosomal protein L13"/>
    <property type="match status" value="1"/>
</dbReference>
<gene>
    <name evidence="5 7 9" type="primary">rplM</name>
    <name evidence="5" type="synonym">rpl13</name>
    <name evidence="9" type="ORF">KME07_25175</name>
</gene>
<sequence length="150" mass="16792">MEKTYLPPIAEIERNWHVVDAADQRLGRLATQVAMVLRGKNKPTYTPHLDTGDFVIVINAEKIAVTGKKSSQKLYRRHSGRPGGMKTESFSKLQARLPERIIEQAVKGMLPKNTLGRQLFTKLKVYAGSEHPHAAQQPQVLDIKTIPGEN</sequence>
<dbReference type="PIRSF" id="PIRSF002181">
    <property type="entry name" value="Ribosomal_L13"/>
    <property type="match status" value="1"/>
</dbReference>
<evidence type="ECO:0000313" key="9">
    <source>
        <dbReference type="EMBL" id="MBW4468732.1"/>
    </source>
</evidence>
<dbReference type="InterPro" id="IPR005823">
    <property type="entry name" value="Ribosomal_uL13_bac-type"/>
</dbReference>
<reference evidence="9" key="2">
    <citation type="journal article" date="2022" name="Microbiol. Resour. Announc.">
        <title>Metagenome Sequencing to Explore Phylogenomics of Terrestrial Cyanobacteria.</title>
        <authorList>
            <person name="Ward R.D."/>
            <person name="Stajich J.E."/>
            <person name="Johansen J.R."/>
            <person name="Huntemann M."/>
            <person name="Clum A."/>
            <person name="Foster B."/>
            <person name="Foster B."/>
            <person name="Roux S."/>
            <person name="Palaniappan K."/>
            <person name="Varghese N."/>
            <person name="Mukherjee S."/>
            <person name="Reddy T.B.K."/>
            <person name="Daum C."/>
            <person name="Copeland A."/>
            <person name="Chen I.A."/>
            <person name="Ivanova N.N."/>
            <person name="Kyrpides N.C."/>
            <person name="Shapiro N."/>
            <person name="Eloe-Fadrosh E.A."/>
            <person name="Pietrasiak N."/>
        </authorList>
    </citation>
    <scope>NUCLEOTIDE SEQUENCE</scope>
    <source>
        <strain evidence="9">GSE-TBD4-15B</strain>
    </source>
</reference>
<feature type="region of interest" description="Disordered" evidence="8">
    <location>
        <begin position="70"/>
        <end position="90"/>
    </location>
</feature>
<dbReference type="Pfam" id="PF00572">
    <property type="entry name" value="Ribosomal_L13"/>
    <property type="match status" value="1"/>
</dbReference>
<evidence type="ECO:0000256" key="8">
    <source>
        <dbReference type="SAM" id="MobiDB-lite"/>
    </source>
</evidence>
<dbReference type="PANTHER" id="PTHR11545:SF2">
    <property type="entry name" value="LARGE RIBOSOMAL SUBUNIT PROTEIN UL13M"/>
    <property type="match status" value="1"/>
</dbReference>
<comment type="function">
    <text evidence="5 7">This protein is one of the early assembly proteins of the 50S ribosomal subunit, although it is not seen to bind rRNA by itself. It is important during the early stages of 50S assembly.</text>
</comment>
<dbReference type="Gene3D" id="3.90.1180.10">
    <property type="entry name" value="Ribosomal protein L13"/>
    <property type="match status" value="1"/>
</dbReference>
<dbReference type="GO" id="GO:0022625">
    <property type="term" value="C:cytosolic large ribosomal subunit"/>
    <property type="evidence" value="ECO:0007669"/>
    <property type="project" value="TreeGrafter"/>
</dbReference>
<dbReference type="Proteomes" id="UP000707356">
    <property type="component" value="Unassembled WGS sequence"/>
</dbReference>
<dbReference type="PROSITE" id="PS00783">
    <property type="entry name" value="RIBOSOMAL_L13"/>
    <property type="match status" value="1"/>
</dbReference>
<dbReference type="GO" id="GO:0003729">
    <property type="term" value="F:mRNA binding"/>
    <property type="evidence" value="ECO:0007669"/>
    <property type="project" value="UniProtKB-ARBA"/>
</dbReference>
<dbReference type="GO" id="GO:0017148">
    <property type="term" value="P:negative regulation of translation"/>
    <property type="evidence" value="ECO:0007669"/>
    <property type="project" value="TreeGrafter"/>
</dbReference>
<dbReference type="InterPro" id="IPR023563">
    <property type="entry name" value="Ribosomal_uL13_CS"/>
</dbReference>
<dbReference type="AlphaFoldDB" id="A0A951PFZ7"/>
<dbReference type="HAMAP" id="MF_01366">
    <property type="entry name" value="Ribosomal_uL13"/>
    <property type="match status" value="1"/>
</dbReference>
<dbReference type="InterPro" id="IPR005822">
    <property type="entry name" value="Ribosomal_uL13"/>
</dbReference>
<comment type="subunit">
    <text evidence="5">Part of the 50S ribosomal subunit.</text>
</comment>
<dbReference type="FunFam" id="3.90.1180.10:FF:000001">
    <property type="entry name" value="50S ribosomal protein L13"/>
    <property type="match status" value="1"/>
</dbReference>
<evidence type="ECO:0000313" key="10">
    <source>
        <dbReference type="Proteomes" id="UP000707356"/>
    </source>
</evidence>
<dbReference type="GO" id="GO:0006412">
    <property type="term" value="P:translation"/>
    <property type="evidence" value="ECO:0007669"/>
    <property type="project" value="UniProtKB-UniRule"/>
</dbReference>
<evidence type="ECO:0000256" key="2">
    <source>
        <dbReference type="ARBA" id="ARBA00022980"/>
    </source>
</evidence>
<protein>
    <recommendedName>
        <fullName evidence="4 5">Large ribosomal subunit protein uL13</fullName>
    </recommendedName>
</protein>